<dbReference type="GO" id="GO:0035091">
    <property type="term" value="F:phosphatidylinositol binding"/>
    <property type="evidence" value="ECO:0007669"/>
    <property type="project" value="InterPro"/>
</dbReference>
<comment type="caution">
    <text evidence="6">The sequence shown here is derived from an EMBL/GenBank/DDBJ whole genome shotgun (WGS) entry which is preliminary data.</text>
</comment>
<keyword evidence="1 2" id="KW-0728">SH3 domain</keyword>
<feature type="compositionally biased region" description="Acidic residues" evidence="3">
    <location>
        <begin position="668"/>
        <end position="681"/>
    </location>
</feature>
<feature type="domain" description="PX" evidence="5">
    <location>
        <begin position="702"/>
        <end position="827"/>
    </location>
</feature>
<dbReference type="SUPFAM" id="SSF64268">
    <property type="entry name" value="PX domain"/>
    <property type="match status" value="1"/>
</dbReference>
<protein>
    <submittedName>
        <fullName evidence="6">Uncharacterized protein</fullName>
    </submittedName>
</protein>
<dbReference type="GO" id="GO:0016491">
    <property type="term" value="F:oxidoreductase activity"/>
    <property type="evidence" value="ECO:0007669"/>
    <property type="project" value="InterPro"/>
</dbReference>
<dbReference type="Gene3D" id="2.30.30.40">
    <property type="entry name" value="SH3 Domains"/>
    <property type="match status" value="1"/>
</dbReference>
<dbReference type="InterPro" id="IPR019497">
    <property type="entry name" value="Sorting_nexin_WASP-bd-dom"/>
</dbReference>
<feature type="region of interest" description="Disordered" evidence="3">
    <location>
        <begin position="490"/>
        <end position="519"/>
    </location>
</feature>
<dbReference type="GO" id="GO:0010181">
    <property type="term" value="F:FMN binding"/>
    <property type="evidence" value="ECO:0007669"/>
    <property type="project" value="InterPro"/>
</dbReference>
<dbReference type="InterPro" id="IPR001683">
    <property type="entry name" value="PX_dom"/>
</dbReference>
<dbReference type="GO" id="GO:0031410">
    <property type="term" value="C:cytoplasmic vesicle"/>
    <property type="evidence" value="ECO:0007669"/>
    <property type="project" value="TreeGrafter"/>
</dbReference>
<dbReference type="PANTHER" id="PTHR45827:SF1">
    <property type="entry name" value="SORTING NEXIN"/>
    <property type="match status" value="1"/>
</dbReference>
<evidence type="ECO:0000256" key="1">
    <source>
        <dbReference type="ARBA" id="ARBA00022443"/>
    </source>
</evidence>
<dbReference type="SMART" id="SM00326">
    <property type="entry name" value="SH3"/>
    <property type="match status" value="1"/>
</dbReference>
<dbReference type="InterPro" id="IPR001452">
    <property type="entry name" value="SH3_domain"/>
</dbReference>
<evidence type="ECO:0000313" key="7">
    <source>
        <dbReference type="Proteomes" id="UP001050691"/>
    </source>
</evidence>
<evidence type="ECO:0000256" key="2">
    <source>
        <dbReference type="PROSITE-ProRule" id="PRU00192"/>
    </source>
</evidence>
<keyword evidence="7" id="KW-1185">Reference proteome</keyword>
<gene>
    <name evidence="6" type="ORF">Clacol_009233</name>
</gene>
<dbReference type="Pfam" id="PF10456">
    <property type="entry name" value="BAR_3_WASP_bdg"/>
    <property type="match status" value="1"/>
</dbReference>
<feature type="region of interest" description="Disordered" evidence="3">
    <location>
        <begin position="658"/>
        <end position="686"/>
    </location>
</feature>
<dbReference type="GO" id="GO:0016197">
    <property type="term" value="P:endosomal transport"/>
    <property type="evidence" value="ECO:0007669"/>
    <property type="project" value="TreeGrafter"/>
</dbReference>
<dbReference type="InterPro" id="IPR013785">
    <property type="entry name" value="Aldolase_TIM"/>
</dbReference>
<evidence type="ECO:0000313" key="6">
    <source>
        <dbReference type="EMBL" id="GJJ14963.1"/>
    </source>
</evidence>
<dbReference type="Pfam" id="PF00724">
    <property type="entry name" value="Oxidored_FMN"/>
    <property type="match status" value="1"/>
</dbReference>
<dbReference type="AlphaFoldDB" id="A0AAV5APJ6"/>
<reference evidence="6" key="1">
    <citation type="submission" date="2021-10" db="EMBL/GenBank/DDBJ databases">
        <title>De novo Genome Assembly of Clathrus columnatus (Basidiomycota, Fungi) Using Illumina and Nanopore Sequence Data.</title>
        <authorList>
            <person name="Ogiso-Tanaka E."/>
            <person name="Itagaki H."/>
            <person name="Hosoya T."/>
            <person name="Hosaka K."/>
        </authorList>
    </citation>
    <scope>NUCLEOTIDE SEQUENCE</scope>
    <source>
        <strain evidence="6">MO-923</strain>
    </source>
</reference>
<proteinExistence type="predicted"/>
<dbReference type="InterPro" id="IPR036028">
    <property type="entry name" value="SH3-like_dom_sf"/>
</dbReference>
<sequence>MNSSEEFFSIQDAELLASPITLPCGRIVHNRFAKVALYENLTPFLGGLPNRFHCALYSRWARGGWGMVFTGNVQISASHLTLGRDIIIPKGKWTERQLGAFKELSAAMHASSSSSKFPLAIMQINHTGRQSPRIIGGRILSAPVFCSSHRMGKHSQGVLTKVANHLMFQTPRTLSTTEVEGIVEDFCNAARIAHRTGFDGVQIHTAHGYLLCGFLSKKLNDRTDVYQDRLLILKQIIIRIRSTTPSDFALGIKLNAADYTYEGSTEEQALEDCQQIAQMGVDFIEISGGSYEDPVFNAPPRQVFFASYSRRVVQTIKTLQLEKPPLIILTGGLRSPSQFTQVISQNHAHILGLGRLAATCPDLPNRLFSSIPEDGVYRFIPAPEPSLYQPRWVPKLIGAGVVMAWHACQLKLLAEGKEVDMDLGSFGAILNLYIGGPYELCLLTKMMHLSPSTNDVPATPTSITADMLRRSYDFDAGINTSNAWVAEQSDKDVGTSGTGHGHSASDDEAEPDEEEYKGRSARALYDFEGKTEFRELTVVAGEALEIIKEVLDDGWSLARANNQIGLIPQSYYTFTSEMIPGESLLSGHDREGSSSTVTPRQAEVPLPLEPHSTGEWFYFPSFRDSLLRGKSLNRFSSFVTTGAEDWILKGAPAEQPSVHRKRSTLYVNDDEDVERDEEDNPELQPDRHLIESGPAWKTKLPTFRIIVHSPSKRTSVIAGSYTIYRVTSIFLSNTDEEHNGGRPPSPTRITVHRRYSHFVFLHTVLSRQLPGIALPPLPEKQYAGRFSEEFVEARRGDLERYLSRVIRHPIARYAEVLTFFLSCESEIQWNRLLPKFLNAPPAGAGFYAKVYHPMFNFDIQEATQTVNRFERHVKVVDRCVQNMRSVYEKVRNCRLEMSNTQRLLSYGLLSLISATPFASSAPPPGLQTDQDEEDLSRGGLVNDEGAWCWKDGCEDCLKMTKAIQKTAETLQIVADLHANNARVRQMALHETLKDVAHSSVLYASVVDTHRSTLSRYSAQETRLHDHEVAARCETVLNTTMAEFETYHRQKTEDFQRFTVEHLDSEIDFYEQVIIRLKNARETFNEPKYSQLATTARQPSIYEKELQNPRLTSPPLPQPVPHVYDSTPMRPVSAAISGVNSFLAGGRKSTTAVKRSSVLGKFW</sequence>
<feature type="domain" description="SH3" evidence="4">
    <location>
        <begin position="516"/>
        <end position="577"/>
    </location>
</feature>
<dbReference type="PROSITE" id="PS50195">
    <property type="entry name" value="PX"/>
    <property type="match status" value="1"/>
</dbReference>
<dbReference type="SUPFAM" id="SSF51395">
    <property type="entry name" value="FMN-linked oxidoreductases"/>
    <property type="match status" value="1"/>
</dbReference>
<name>A0AAV5APJ6_9AGAM</name>
<dbReference type="EMBL" id="BPWL01000010">
    <property type="protein sequence ID" value="GJJ14963.1"/>
    <property type="molecule type" value="Genomic_DNA"/>
</dbReference>
<dbReference type="Gene3D" id="3.20.20.70">
    <property type="entry name" value="Aldolase class I"/>
    <property type="match status" value="1"/>
</dbReference>
<evidence type="ECO:0000259" key="5">
    <source>
        <dbReference type="PROSITE" id="PS50195"/>
    </source>
</evidence>
<dbReference type="InterPro" id="IPR001155">
    <property type="entry name" value="OxRdtase_FMN_N"/>
</dbReference>
<dbReference type="Pfam" id="PF00787">
    <property type="entry name" value="PX"/>
    <property type="match status" value="1"/>
</dbReference>
<accession>A0AAV5APJ6</accession>
<dbReference type="PANTHER" id="PTHR45827">
    <property type="entry name" value="SORTING NEXIN"/>
    <property type="match status" value="1"/>
</dbReference>
<dbReference type="Proteomes" id="UP001050691">
    <property type="component" value="Unassembled WGS sequence"/>
</dbReference>
<evidence type="ECO:0000259" key="4">
    <source>
        <dbReference type="PROSITE" id="PS50002"/>
    </source>
</evidence>
<dbReference type="PROSITE" id="PS50002">
    <property type="entry name" value="SH3"/>
    <property type="match status" value="1"/>
</dbReference>
<organism evidence="6 7">
    <name type="scientific">Clathrus columnatus</name>
    <dbReference type="NCBI Taxonomy" id="1419009"/>
    <lineage>
        <taxon>Eukaryota</taxon>
        <taxon>Fungi</taxon>
        <taxon>Dikarya</taxon>
        <taxon>Basidiomycota</taxon>
        <taxon>Agaricomycotina</taxon>
        <taxon>Agaricomycetes</taxon>
        <taxon>Phallomycetidae</taxon>
        <taxon>Phallales</taxon>
        <taxon>Clathraceae</taxon>
        <taxon>Clathrus</taxon>
    </lineage>
</organism>
<dbReference type="Pfam" id="PF00018">
    <property type="entry name" value="SH3_1"/>
    <property type="match status" value="1"/>
</dbReference>
<dbReference type="SUPFAM" id="SSF50044">
    <property type="entry name" value="SH3-domain"/>
    <property type="match status" value="1"/>
</dbReference>
<dbReference type="Gene3D" id="1.20.1270.60">
    <property type="entry name" value="Arfaptin homology (AH) domain/BAR domain"/>
    <property type="match status" value="1"/>
</dbReference>
<dbReference type="SMART" id="SM00312">
    <property type="entry name" value="PX"/>
    <property type="match status" value="1"/>
</dbReference>
<dbReference type="GO" id="GO:0006897">
    <property type="term" value="P:endocytosis"/>
    <property type="evidence" value="ECO:0007669"/>
    <property type="project" value="TreeGrafter"/>
</dbReference>
<feature type="compositionally biased region" description="Acidic residues" evidence="3">
    <location>
        <begin position="506"/>
        <end position="515"/>
    </location>
</feature>
<dbReference type="GO" id="GO:0097320">
    <property type="term" value="P:plasma membrane tubulation"/>
    <property type="evidence" value="ECO:0007669"/>
    <property type="project" value="TreeGrafter"/>
</dbReference>
<dbReference type="GO" id="GO:0005886">
    <property type="term" value="C:plasma membrane"/>
    <property type="evidence" value="ECO:0007669"/>
    <property type="project" value="TreeGrafter"/>
</dbReference>
<evidence type="ECO:0000256" key="3">
    <source>
        <dbReference type="SAM" id="MobiDB-lite"/>
    </source>
</evidence>
<dbReference type="Gene3D" id="3.30.1520.10">
    <property type="entry name" value="Phox-like domain"/>
    <property type="match status" value="1"/>
</dbReference>
<dbReference type="InterPro" id="IPR036871">
    <property type="entry name" value="PX_dom_sf"/>
</dbReference>
<dbReference type="InterPro" id="IPR027267">
    <property type="entry name" value="AH/BAR_dom_sf"/>
</dbReference>